<dbReference type="PANTHER" id="PTHR23342">
    <property type="entry name" value="N-ACETYLGLUTAMATE SYNTHASE"/>
    <property type="match status" value="1"/>
</dbReference>
<dbReference type="Gene3D" id="3.40.630.30">
    <property type="match status" value="1"/>
</dbReference>
<dbReference type="PANTHER" id="PTHR23342:SF0">
    <property type="entry name" value="N-ACETYLGLUTAMATE SYNTHASE, MITOCHONDRIAL"/>
    <property type="match status" value="1"/>
</dbReference>
<dbReference type="GO" id="GO:0006526">
    <property type="term" value="P:L-arginine biosynthetic process"/>
    <property type="evidence" value="ECO:0007669"/>
    <property type="project" value="InterPro"/>
</dbReference>
<keyword evidence="2" id="KW-0808">Transferase</keyword>
<evidence type="ECO:0000313" key="4">
    <source>
        <dbReference type="EMBL" id="TGL57517.1"/>
    </source>
</evidence>
<accession>A0A4R9JY82</accession>
<reference evidence="4" key="1">
    <citation type="journal article" date="2019" name="PLoS Negl. Trop. Dis.">
        <title>Revisiting the worldwide diversity of Leptospira species in the environment.</title>
        <authorList>
            <person name="Vincent A.T."/>
            <person name="Schiettekatte O."/>
            <person name="Bourhy P."/>
            <person name="Veyrier F.J."/>
            <person name="Picardeau M."/>
        </authorList>
    </citation>
    <scope>NUCLEOTIDE SEQUENCE [LARGE SCALE GENOMIC DNA]</scope>
    <source>
        <strain evidence="4">201702476</strain>
    </source>
</reference>
<sequence>MNSKDILSKVFEITRDPRDGLHFLEEFKSLSPESFAVLYADVNTILESSEALFSDIKLLSKLELFPVLVLEEESIQYLSLFFPANVQSSATGIGFPYTVITYYTNLLIDVKESIAHKKVPILIWNQGSIEFDAFLYDIIEALHSNKFIQLHHDGPIYDEDTGKVISHLATGEKLKNFKSNVALADSDRDIHFLTLAESLVQKRNDPKFSAVLTSPYTLLRELFTIKGSGTLIRKENQIQKFTTSESIDQTRLFSLIETSFRKKLKPEFKVSKFDVLFLEAEYQACAWLNKSEFGYLLSKFAVNETARGAGVGRDIWDLISKECLPLFWRSKPDNNINKWYMKVAQGIEKDELWYYYWLAMPQEKIPSVIQYLRSQPEDLFPNEK</sequence>
<feature type="domain" description="N-acetyltransferase" evidence="3">
    <location>
        <begin position="236"/>
        <end position="381"/>
    </location>
</feature>
<dbReference type="Pfam" id="PF04768">
    <property type="entry name" value="NAT"/>
    <property type="match status" value="1"/>
</dbReference>
<gene>
    <name evidence="4" type="ORF">EHQ58_14675</name>
</gene>
<dbReference type="Gene3D" id="3.40.1160.10">
    <property type="entry name" value="Acetylglutamate kinase-like"/>
    <property type="match status" value="1"/>
</dbReference>
<dbReference type="GO" id="GO:0003991">
    <property type="term" value="F:acetylglutamate kinase activity"/>
    <property type="evidence" value="ECO:0007669"/>
    <property type="project" value="InterPro"/>
</dbReference>
<evidence type="ECO:0000256" key="1">
    <source>
        <dbReference type="ARBA" id="ARBA00004828"/>
    </source>
</evidence>
<comment type="pathway">
    <text evidence="1">Amino-acid biosynthesis; L-arginine biosynthesis; N(2)-acetyl-L-ornithine from L-glutamate: step 2/4.</text>
</comment>
<dbReference type="PROSITE" id="PS51731">
    <property type="entry name" value="GNAT_NAGS"/>
    <property type="match status" value="1"/>
</dbReference>
<name>A0A4R9JY82_9LEPT</name>
<evidence type="ECO:0000313" key="5">
    <source>
        <dbReference type="Proteomes" id="UP000297693"/>
    </source>
</evidence>
<keyword evidence="4" id="KW-0418">Kinase</keyword>
<dbReference type="InterPro" id="IPR006855">
    <property type="entry name" value="Vertebrate-like_GNAT_dom"/>
</dbReference>
<proteinExistence type="predicted"/>
<dbReference type="OrthoDB" id="9803155at2"/>
<dbReference type="AlphaFoldDB" id="A0A4R9JY82"/>
<dbReference type="InterPro" id="IPR036393">
    <property type="entry name" value="AceGlu_kinase-like_sf"/>
</dbReference>
<dbReference type="Proteomes" id="UP000297693">
    <property type="component" value="Unassembled WGS sequence"/>
</dbReference>
<dbReference type="EMBL" id="RQGD01000035">
    <property type="protein sequence ID" value="TGL57517.1"/>
    <property type="molecule type" value="Genomic_DNA"/>
</dbReference>
<dbReference type="GO" id="GO:0005737">
    <property type="term" value="C:cytoplasm"/>
    <property type="evidence" value="ECO:0007669"/>
    <property type="project" value="InterPro"/>
</dbReference>
<protein>
    <submittedName>
        <fullName evidence="4">Acetylglutamate kinase</fullName>
    </submittedName>
</protein>
<evidence type="ECO:0000259" key="3">
    <source>
        <dbReference type="PROSITE" id="PS51731"/>
    </source>
</evidence>
<comment type="caution">
    <text evidence="4">The sequence shown here is derived from an EMBL/GenBank/DDBJ whole genome shotgun (WGS) entry which is preliminary data.</text>
</comment>
<organism evidence="4 5">
    <name type="scientific">Leptospira ognonensis</name>
    <dbReference type="NCBI Taxonomy" id="2484945"/>
    <lineage>
        <taxon>Bacteria</taxon>
        <taxon>Pseudomonadati</taxon>
        <taxon>Spirochaetota</taxon>
        <taxon>Spirochaetia</taxon>
        <taxon>Leptospirales</taxon>
        <taxon>Leptospiraceae</taxon>
        <taxon>Leptospira</taxon>
    </lineage>
</organism>
<keyword evidence="5" id="KW-1185">Reference proteome</keyword>
<evidence type="ECO:0000256" key="2">
    <source>
        <dbReference type="ARBA" id="ARBA00022679"/>
    </source>
</evidence>
<dbReference type="RefSeq" id="WP_135624638.1">
    <property type="nucleotide sequence ID" value="NZ_RQGD01000035.1"/>
</dbReference>